<dbReference type="GO" id="GO:0016020">
    <property type="term" value="C:membrane"/>
    <property type="evidence" value="ECO:0007669"/>
    <property type="project" value="UniProtKB-SubCell"/>
</dbReference>
<sequence length="606" mass="67328">MRCIRCRDQIKAHSCQIKPRESTYFSSAMAFQPAAIEADQDPRVHHSEKNEQVAYTHEDDLLPDGSTPNIEMYMYYAKIQRAKEAALSAKEDAERGRGSLISRAFNRSRGSDRDSVASAHSGEKTGAASSEDGGSGVVIEGEYRAASSALRTATWGSVFYLITTDILGPYSTPYAFQQVGYGPGVACFFVLGIMAAYSGLILWWLFLKLDSEKFPVRSFGELGQRIYGPWFRYVCSILQSVQLVFNVGIIILANGQGLSQMAKFRLCFSVCNVVWTLAGMILGQIRTLQKFGSIANLAIWMNIIVLIMTMASVANSPPNYTASTFTSPYPPVQTYAIYIQPFQGQLNGIMQIVYSYGGAMIFVELMAEMRRPMDFWKAMVYSQLFIFIVYMFFGLFVYSYQGQYAVNPANQGISAYGLQTATNAISLTASVIAAALYGNIGVKVIYNHILVELFRFPELTTTRGKYYFSASVIVYWSIAFIIGSAIPQFSNISSLVAAVCIFQFSYTFPPFMMVGYYMQVDANKGDGEFDINNPNAHRVDTWHQLSRWKRGFFKGFFFNVWNILLTLACLSCAILSSYSAIKAIITAFNTAGSASSFGCKSPLDNS</sequence>
<evidence type="ECO:0000313" key="10">
    <source>
        <dbReference type="Proteomes" id="UP000183567"/>
    </source>
</evidence>
<keyword evidence="10" id="KW-1185">Reference proteome</keyword>
<evidence type="ECO:0000313" key="9">
    <source>
        <dbReference type="EMBL" id="OJA15514.1"/>
    </source>
</evidence>
<reference evidence="9 10" key="1">
    <citation type="submission" date="2016-03" db="EMBL/GenBank/DDBJ databases">
        <title>Comparative genomics of the ectomycorrhizal sister species Rhizopogon vinicolor and Rhizopogon vesiculosus (Basidiomycota: Boletales) reveals a divergence of the mating type B locus.</title>
        <authorList>
            <person name="Mujic A.B."/>
            <person name="Kuo A."/>
            <person name="Tritt A."/>
            <person name="Lipzen A."/>
            <person name="Chen C."/>
            <person name="Johnson J."/>
            <person name="Sharma A."/>
            <person name="Barry K."/>
            <person name="Grigoriev I.V."/>
            <person name="Spatafora J.W."/>
        </authorList>
    </citation>
    <scope>NUCLEOTIDE SEQUENCE [LARGE SCALE GENOMIC DNA]</scope>
    <source>
        <strain evidence="9 10">AM-OR11-056</strain>
    </source>
</reference>
<name>A0A1J8R1A6_9AGAM</name>
<feature type="transmembrane region" description="Helical" evidence="7">
    <location>
        <begin position="492"/>
        <end position="514"/>
    </location>
</feature>
<comment type="similarity">
    <text evidence="2">Belongs to the amino acid/polyamine transporter 2 family.</text>
</comment>
<evidence type="ECO:0000256" key="4">
    <source>
        <dbReference type="ARBA" id="ARBA00022989"/>
    </source>
</evidence>
<evidence type="ECO:0000256" key="6">
    <source>
        <dbReference type="SAM" id="MobiDB-lite"/>
    </source>
</evidence>
<feature type="transmembrane region" description="Helical" evidence="7">
    <location>
        <begin position="294"/>
        <end position="314"/>
    </location>
</feature>
<organism evidence="9 10">
    <name type="scientific">Rhizopogon vesiculosus</name>
    <dbReference type="NCBI Taxonomy" id="180088"/>
    <lineage>
        <taxon>Eukaryota</taxon>
        <taxon>Fungi</taxon>
        <taxon>Dikarya</taxon>
        <taxon>Basidiomycota</taxon>
        <taxon>Agaricomycotina</taxon>
        <taxon>Agaricomycetes</taxon>
        <taxon>Agaricomycetidae</taxon>
        <taxon>Boletales</taxon>
        <taxon>Suillineae</taxon>
        <taxon>Rhizopogonaceae</taxon>
        <taxon>Rhizopogon</taxon>
    </lineage>
</organism>
<keyword evidence="4 7" id="KW-1133">Transmembrane helix</keyword>
<evidence type="ECO:0000256" key="3">
    <source>
        <dbReference type="ARBA" id="ARBA00022692"/>
    </source>
</evidence>
<accession>A0A1J8R1A6</accession>
<feature type="transmembrane region" description="Helical" evidence="7">
    <location>
        <begin position="230"/>
        <end position="251"/>
    </location>
</feature>
<comment type="subcellular location">
    <subcellularLocation>
        <location evidence="1">Membrane</location>
        <topology evidence="1">Multi-pass membrane protein</topology>
    </subcellularLocation>
</comment>
<feature type="transmembrane region" description="Helical" evidence="7">
    <location>
        <begin position="188"/>
        <end position="209"/>
    </location>
</feature>
<keyword evidence="3 7" id="KW-0812">Transmembrane</keyword>
<dbReference type="EMBL" id="LVVM01003084">
    <property type="protein sequence ID" value="OJA15514.1"/>
    <property type="molecule type" value="Genomic_DNA"/>
</dbReference>
<dbReference type="Proteomes" id="UP000183567">
    <property type="component" value="Unassembled WGS sequence"/>
</dbReference>
<evidence type="ECO:0000256" key="1">
    <source>
        <dbReference type="ARBA" id="ARBA00004141"/>
    </source>
</evidence>
<proteinExistence type="inferred from homology"/>
<dbReference type="OrthoDB" id="40134at2759"/>
<dbReference type="AlphaFoldDB" id="A0A1J8R1A6"/>
<evidence type="ECO:0000256" key="5">
    <source>
        <dbReference type="ARBA" id="ARBA00023136"/>
    </source>
</evidence>
<keyword evidence="5 7" id="KW-0472">Membrane</keyword>
<feature type="transmembrane region" description="Helical" evidence="7">
    <location>
        <begin position="466"/>
        <end position="486"/>
    </location>
</feature>
<protein>
    <recommendedName>
        <fullName evidence="8">Amino acid transporter transmembrane domain-containing protein</fullName>
    </recommendedName>
</protein>
<feature type="transmembrane region" description="Helical" evidence="7">
    <location>
        <begin position="424"/>
        <end position="446"/>
    </location>
</feature>
<feature type="transmembrane region" description="Helical" evidence="7">
    <location>
        <begin position="348"/>
        <end position="367"/>
    </location>
</feature>
<evidence type="ECO:0000256" key="7">
    <source>
        <dbReference type="SAM" id="Phobius"/>
    </source>
</evidence>
<evidence type="ECO:0000256" key="2">
    <source>
        <dbReference type="ARBA" id="ARBA00008066"/>
    </source>
</evidence>
<gene>
    <name evidence="9" type="ORF">AZE42_11694</name>
</gene>
<dbReference type="STRING" id="180088.A0A1J8R1A6"/>
<dbReference type="InterPro" id="IPR013057">
    <property type="entry name" value="AA_transpt_TM"/>
</dbReference>
<feature type="transmembrane region" description="Helical" evidence="7">
    <location>
        <begin position="263"/>
        <end position="282"/>
    </location>
</feature>
<feature type="region of interest" description="Disordered" evidence="6">
    <location>
        <begin position="110"/>
        <end position="133"/>
    </location>
</feature>
<feature type="transmembrane region" description="Helical" evidence="7">
    <location>
        <begin position="556"/>
        <end position="578"/>
    </location>
</feature>
<evidence type="ECO:0000259" key="8">
    <source>
        <dbReference type="Pfam" id="PF01490"/>
    </source>
</evidence>
<dbReference type="Pfam" id="PF01490">
    <property type="entry name" value="Aa_trans"/>
    <property type="match status" value="1"/>
</dbReference>
<dbReference type="GO" id="GO:0015179">
    <property type="term" value="F:L-amino acid transmembrane transporter activity"/>
    <property type="evidence" value="ECO:0007669"/>
    <property type="project" value="TreeGrafter"/>
</dbReference>
<dbReference type="PANTHER" id="PTHR22950">
    <property type="entry name" value="AMINO ACID TRANSPORTER"/>
    <property type="match status" value="1"/>
</dbReference>
<comment type="caution">
    <text evidence="9">The sequence shown here is derived from an EMBL/GenBank/DDBJ whole genome shotgun (WGS) entry which is preliminary data.</text>
</comment>
<feature type="transmembrane region" description="Helical" evidence="7">
    <location>
        <begin position="379"/>
        <end position="400"/>
    </location>
</feature>
<dbReference type="PANTHER" id="PTHR22950:SF461">
    <property type="entry name" value="AMINO ACID TRANSPORTER TRANSMEMBRANE DOMAIN-CONTAINING PROTEIN"/>
    <property type="match status" value="1"/>
</dbReference>
<feature type="domain" description="Amino acid transporter transmembrane" evidence="8">
    <location>
        <begin position="152"/>
        <end position="513"/>
    </location>
</feature>